<reference evidence="2" key="2">
    <citation type="submission" date="2016-06" db="EMBL/GenBank/DDBJ databases">
        <title>The genome of a short-lived fish provides insights into sex chromosome evolution and the genetic control of aging.</title>
        <authorList>
            <person name="Reichwald K."/>
            <person name="Felder M."/>
            <person name="Petzold A."/>
            <person name="Koch P."/>
            <person name="Groth M."/>
            <person name="Platzer M."/>
        </authorList>
    </citation>
    <scope>NUCLEOTIDE SEQUENCE</scope>
    <source>
        <tissue evidence="2">Brain</tissue>
    </source>
</reference>
<feature type="non-terminal residue" evidence="2">
    <location>
        <position position="73"/>
    </location>
</feature>
<evidence type="ECO:0000256" key="1">
    <source>
        <dbReference type="SAM" id="Phobius"/>
    </source>
</evidence>
<keyword evidence="1" id="KW-1133">Transmembrane helix</keyword>
<feature type="transmembrane region" description="Helical" evidence="1">
    <location>
        <begin position="51"/>
        <end position="72"/>
    </location>
</feature>
<proteinExistence type="predicted"/>
<dbReference type="EMBL" id="HAEE01017105">
    <property type="protein sequence ID" value="SBR37155.1"/>
    <property type="molecule type" value="Transcribed_RNA"/>
</dbReference>
<dbReference type="EMBL" id="HAED01002135">
    <property type="protein sequence ID" value="SBQ87980.1"/>
    <property type="molecule type" value="Transcribed_RNA"/>
</dbReference>
<keyword evidence="1" id="KW-0472">Membrane</keyword>
<evidence type="ECO:0000313" key="2">
    <source>
        <dbReference type="EMBL" id="SBQ87980.1"/>
    </source>
</evidence>
<organism evidence="2">
    <name type="scientific">Nothobranchius kuhntae</name>
    <name type="common">Beira killifish</name>
    <dbReference type="NCBI Taxonomy" id="321403"/>
    <lineage>
        <taxon>Eukaryota</taxon>
        <taxon>Metazoa</taxon>
        <taxon>Chordata</taxon>
        <taxon>Craniata</taxon>
        <taxon>Vertebrata</taxon>
        <taxon>Euteleostomi</taxon>
        <taxon>Actinopterygii</taxon>
        <taxon>Neopterygii</taxon>
        <taxon>Teleostei</taxon>
        <taxon>Neoteleostei</taxon>
        <taxon>Acanthomorphata</taxon>
        <taxon>Ovalentaria</taxon>
        <taxon>Atherinomorphae</taxon>
        <taxon>Cyprinodontiformes</taxon>
        <taxon>Nothobranchiidae</taxon>
        <taxon>Nothobranchius</taxon>
    </lineage>
</organism>
<reference evidence="2" key="1">
    <citation type="submission" date="2016-05" db="EMBL/GenBank/DDBJ databases">
        <authorList>
            <person name="Lavstsen T."/>
            <person name="Jespersen J.S."/>
        </authorList>
    </citation>
    <scope>NUCLEOTIDE SEQUENCE</scope>
    <source>
        <tissue evidence="2">Brain</tissue>
    </source>
</reference>
<sequence length="73" mass="8606">FYYRALHGQVPSYIGDLLSPHMPSRSLKSSDQSLLIVQRIRLKTKDDRPFAAVYFYLFQFYCACRVLCGFFFI</sequence>
<keyword evidence="1" id="KW-0812">Transmembrane</keyword>
<accession>A0A1A8HUC2</accession>
<dbReference type="AlphaFoldDB" id="A0A1A8HUC2"/>
<protein>
    <submittedName>
        <fullName evidence="2">Uncharacterized protein</fullName>
    </submittedName>
</protein>
<gene>
    <name evidence="2" type="primary">Nfu_g_1_011299</name>
</gene>
<name>A0A1A8HUC2_NOTKU</name>
<feature type="non-terminal residue" evidence="2">
    <location>
        <position position="1"/>
    </location>
</feature>